<proteinExistence type="predicted"/>
<evidence type="ECO:0000313" key="2">
    <source>
        <dbReference type="Proteomes" id="UP000005324"/>
    </source>
</evidence>
<dbReference type="HOGENOM" id="CLU_104968_1_0_5"/>
<dbReference type="InterPro" id="IPR013382">
    <property type="entry name" value="CRISPR-assoc_prot_Cse2"/>
</dbReference>
<comment type="caution">
    <text evidence="1">The sequence shown here is derived from an EMBL/GenBank/DDBJ whole genome shotgun (WGS) entry which is preliminary data.</text>
</comment>
<dbReference type="Gene3D" id="1.10.520.40">
    <property type="entry name" value="CRISPR-associated protein Cse2"/>
    <property type="match status" value="1"/>
</dbReference>
<dbReference type="CDD" id="cd09731">
    <property type="entry name" value="Cse2_I-E"/>
    <property type="match status" value="1"/>
</dbReference>
<dbReference type="EMBL" id="ADVL01000642">
    <property type="protein sequence ID" value="EFH10701.1"/>
    <property type="molecule type" value="Genomic_DNA"/>
</dbReference>
<accession>D5RPS4</accession>
<organism evidence="1 2">
    <name type="scientific">Pseudoroseomonas cervicalis ATCC 49957</name>
    <dbReference type="NCBI Taxonomy" id="525371"/>
    <lineage>
        <taxon>Bacteria</taxon>
        <taxon>Pseudomonadati</taxon>
        <taxon>Pseudomonadota</taxon>
        <taxon>Alphaproteobacteria</taxon>
        <taxon>Acetobacterales</taxon>
        <taxon>Roseomonadaceae</taxon>
        <taxon>Roseomonas</taxon>
    </lineage>
</organism>
<reference evidence="1 2" key="1">
    <citation type="submission" date="2010-04" db="EMBL/GenBank/DDBJ databases">
        <authorList>
            <person name="Qin X."/>
            <person name="Bachman B."/>
            <person name="Battles P."/>
            <person name="Bell A."/>
            <person name="Bess C."/>
            <person name="Bickham C."/>
            <person name="Chaboub L."/>
            <person name="Chen D."/>
            <person name="Coyle M."/>
            <person name="Deiros D.R."/>
            <person name="Dinh H."/>
            <person name="Forbes L."/>
            <person name="Fowler G."/>
            <person name="Francisco L."/>
            <person name="Fu Q."/>
            <person name="Gubbala S."/>
            <person name="Hale W."/>
            <person name="Han Y."/>
            <person name="Hemphill L."/>
            <person name="Highlander S.K."/>
            <person name="Hirani K."/>
            <person name="Hogues M."/>
            <person name="Jackson L."/>
            <person name="Jakkamsetti A."/>
            <person name="Javaid M."/>
            <person name="Jiang H."/>
            <person name="Korchina V."/>
            <person name="Kovar C."/>
            <person name="Lara F."/>
            <person name="Lee S."/>
            <person name="Mata R."/>
            <person name="Mathew T."/>
            <person name="Moen C."/>
            <person name="Morales K."/>
            <person name="Munidasa M."/>
            <person name="Nazareth L."/>
            <person name="Ngo R."/>
            <person name="Nguyen L."/>
            <person name="Okwuonu G."/>
            <person name="Ongeri F."/>
            <person name="Patil S."/>
            <person name="Petrosino J."/>
            <person name="Pham C."/>
            <person name="Pham P."/>
            <person name="Pu L.-L."/>
            <person name="Puazo M."/>
            <person name="Raj R."/>
            <person name="Reid J."/>
            <person name="Rouhana J."/>
            <person name="Saada N."/>
            <person name="Shang Y."/>
            <person name="Simmons D."/>
            <person name="Thornton R."/>
            <person name="Warren J."/>
            <person name="Weissenberger G."/>
            <person name="Zhang J."/>
            <person name="Zhang L."/>
            <person name="Zhou C."/>
            <person name="Zhu D."/>
            <person name="Muzny D."/>
            <person name="Worley K."/>
            <person name="Gibbs R."/>
        </authorList>
    </citation>
    <scope>NUCLEOTIDE SEQUENCE [LARGE SCALE GENOMIC DNA]</scope>
    <source>
        <strain evidence="1 2">ATCC 49957</strain>
    </source>
</reference>
<dbReference type="Proteomes" id="UP000005324">
    <property type="component" value="Unassembled WGS sequence"/>
</dbReference>
<protein>
    <submittedName>
        <fullName evidence="1">CRISPR system CASCADE complex protein CasB</fullName>
    </submittedName>
</protein>
<gene>
    <name evidence="1" type="primary">casB</name>
    <name evidence="1" type="ORF">HMPREF0731_3086</name>
</gene>
<dbReference type="AlphaFoldDB" id="D5RPS4"/>
<sequence length="173" mass="19354">MSLSPDAAAAWWHDLQGGEGGRRGKDRAALARLRRCARVAEAMQEPAAFDLFHRCGGRSEEDLPKVALVAAVLSHARENSAPQWVARAIGPESPDKPESARMKPLRFRRLMEAETPDELLTGFRRLLALTGGKANIRDLAWALFFWSEKTRITWTYRYWDAEAPHATAKETAA</sequence>
<name>D5RPS4_9PROT</name>
<evidence type="ECO:0000313" key="1">
    <source>
        <dbReference type="EMBL" id="EFH10701.1"/>
    </source>
</evidence>
<dbReference type="OrthoDB" id="7274589at2"/>
<dbReference type="NCBIfam" id="TIGR02548">
    <property type="entry name" value="casB_cse2"/>
    <property type="match status" value="1"/>
</dbReference>
<dbReference type="Pfam" id="PF09485">
    <property type="entry name" value="CRISPR_Cse2"/>
    <property type="match status" value="1"/>
</dbReference>
<dbReference type="InterPro" id="IPR038287">
    <property type="entry name" value="Cse2_sf"/>
</dbReference>
<keyword evidence="2" id="KW-1185">Reference proteome</keyword>
<dbReference type="RefSeq" id="WP_007002116.1">
    <property type="nucleotide sequence ID" value="NZ_GG770777.1"/>
</dbReference>